<feature type="chain" id="PRO_5046031306" description="EF-hand domain-containing protein" evidence="1">
    <location>
        <begin position="25"/>
        <end position="105"/>
    </location>
</feature>
<dbReference type="RefSeq" id="WP_179568239.1">
    <property type="nucleotide sequence ID" value="NZ_JAFIWB010000026.1"/>
</dbReference>
<dbReference type="EMBL" id="JAFIWB010000026">
    <property type="protein sequence ID" value="MBN6104198.1"/>
    <property type="molecule type" value="Genomic_DNA"/>
</dbReference>
<organism evidence="2 3">
    <name type="scientific">Xanthomonas bonasiae</name>
    <dbReference type="NCBI Taxonomy" id="2810351"/>
    <lineage>
        <taxon>Bacteria</taxon>
        <taxon>Pseudomonadati</taxon>
        <taxon>Pseudomonadota</taxon>
        <taxon>Gammaproteobacteria</taxon>
        <taxon>Lysobacterales</taxon>
        <taxon>Lysobacteraceae</taxon>
        <taxon>Xanthomonas</taxon>
    </lineage>
</organism>
<evidence type="ECO:0000256" key="1">
    <source>
        <dbReference type="SAM" id="SignalP"/>
    </source>
</evidence>
<reference evidence="2 3" key="1">
    <citation type="submission" date="2021-02" db="EMBL/GenBank/DDBJ databases">
        <title>Taxonomically Unique Crown Gall-Associated Xanthomonas Stains Have Deficiency in Virulence Repertories.</title>
        <authorList>
            <person name="Mafakheri H."/>
            <person name="Taghavi S.M."/>
            <person name="Dimkic I."/>
            <person name="Nemanja K."/>
            <person name="Osdaghi E."/>
        </authorList>
    </citation>
    <scope>NUCLEOTIDE SEQUENCE [LARGE SCALE GENOMIC DNA]</scope>
    <source>
        <strain evidence="2 3">FX4</strain>
    </source>
</reference>
<dbReference type="InterPro" id="IPR011992">
    <property type="entry name" value="EF-hand-dom_pair"/>
</dbReference>
<keyword evidence="3" id="KW-1185">Reference proteome</keyword>
<feature type="signal peptide" evidence="1">
    <location>
        <begin position="1"/>
        <end position="24"/>
    </location>
</feature>
<keyword evidence="1" id="KW-0732">Signal</keyword>
<evidence type="ECO:0000313" key="2">
    <source>
        <dbReference type="EMBL" id="MBN6104198.1"/>
    </source>
</evidence>
<dbReference type="Gene3D" id="1.10.238.10">
    <property type="entry name" value="EF-hand"/>
    <property type="match status" value="1"/>
</dbReference>
<proteinExistence type="predicted"/>
<evidence type="ECO:0000313" key="3">
    <source>
        <dbReference type="Proteomes" id="UP000695802"/>
    </source>
</evidence>
<dbReference type="Proteomes" id="UP000695802">
    <property type="component" value="Unassembled WGS sequence"/>
</dbReference>
<dbReference type="SUPFAM" id="SSF47473">
    <property type="entry name" value="EF-hand"/>
    <property type="match status" value="1"/>
</dbReference>
<protein>
    <recommendedName>
        <fullName evidence="4">EF-hand domain-containing protein</fullName>
    </recommendedName>
</protein>
<evidence type="ECO:0008006" key="4">
    <source>
        <dbReference type="Google" id="ProtNLM"/>
    </source>
</evidence>
<accession>A0ABS3B6E8</accession>
<comment type="caution">
    <text evidence="2">The sequence shown here is derived from an EMBL/GenBank/DDBJ whole genome shotgun (WGS) entry which is preliminary data.</text>
</comment>
<gene>
    <name evidence="2" type="ORF">JR064_18715</name>
</gene>
<sequence>MKSVVAPLFPLALGLLSIPTLALAQSGGNSVTLQDKGQTVQVTSVEPNSIVGQYRIDFSALDKNHDGYISRAEAKADPTLAAEFDAVDAHHRGRLSKQDLKGWIQ</sequence>
<name>A0ABS3B6E8_9XANT</name>